<gene>
    <name evidence="1" type="ORF">DWZ46_03405</name>
</gene>
<sequence>MNDAFLPGNGFDTYEEQDRVLMGLSGSVRSGVAVRILQQQGFAVAAAVVRLADTPEEHAAVDAAKALAKKLDVECVTLNAEALAGQDAEAARFAALLTAADKLGIQYIASGRYARIETDAQGMSHLFAPESGAPDESGKLAALPPEVLSRLILPLGDFAPEDVAEMAEDFKL</sequence>
<reference evidence="1 2" key="1">
    <citation type="submission" date="2018-08" db="EMBL/GenBank/DDBJ databases">
        <title>A genome reference for cultivated species of the human gut microbiota.</title>
        <authorList>
            <person name="Zou Y."/>
            <person name="Xue W."/>
            <person name="Luo G."/>
        </authorList>
    </citation>
    <scope>NUCLEOTIDE SEQUENCE [LARGE SCALE GENOMIC DNA]</scope>
    <source>
        <strain evidence="1 2">AF32-8AC</strain>
    </source>
</reference>
<dbReference type="Proteomes" id="UP000260991">
    <property type="component" value="Unassembled WGS sequence"/>
</dbReference>
<dbReference type="Pfam" id="PF03054">
    <property type="entry name" value="tRNA_Me_trans"/>
    <property type="match status" value="1"/>
</dbReference>
<dbReference type="PANTHER" id="PTHR11933:SF5">
    <property type="entry name" value="MITOCHONDRIAL TRNA-SPECIFIC 2-THIOURIDYLASE 1"/>
    <property type="match status" value="1"/>
</dbReference>
<dbReference type="EMBL" id="QVER01000003">
    <property type="protein sequence ID" value="RGB92732.1"/>
    <property type="molecule type" value="Genomic_DNA"/>
</dbReference>
<comment type="caution">
    <text evidence="1">The sequence shown here is derived from an EMBL/GenBank/DDBJ whole genome shotgun (WGS) entry which is preliminary data.</text>
</comment>
<evidence type="ECO:0000313" key="2">
    <source>
        <dbReference type="Proteomes" id="UP000260991"/>
    </source>
</evidence>
<name>A0A3E2U964_9FIRM</name>
<dbReference type="GO" id="GO:0002143">
    <property type="term" value="P:tRNA wobble position uridine thiolation"/>
    <property type="evidence" value="ECO:0007669"/>
    <property type="project" value="TreeGrafter"/>
</dbReference>
<dbReference type="PANTHER" id="PTHR11933">
    <property type="entry name" value="TRNA 5-METHYLAMINOMETHYL-2-THIOURIDYLATE -METHYLTRANSFERASE"/>
    <property type="match status" value="1"/>
</dbReference>
<proteinExistence type="predicted"/>
<accession>A0A3E2U964</accession>
<dbReference type="Gene3D" id="3.40.50.620">
    <property type="entry name" value="HUPs"/>
    <property type="match status" value="2"/>
</dbReference>
<dbReference type="SUPFAM" id="SSF52402">
    <property type="entry name" value="Adenine nucleotide alpha hydrolases-like"/>
    <property type="match status" value="1"/>
</dbReference>
<dbReference type="AlphaFoldDB" id="A0A3E2U964"/>
<dbReference type="InterPro" id="IPR014729">
    <property type="entry name" value="Rossmann-like_a/b/a_fold"/>
</dbReference>
<protein>
    <submittedName>
        <fullName evidence="1">Uncharacterized protein</fullName>
    </submittedName>
</protein>
<dbReference type="RefSeq" id="WP_158402481.1">
    <property type="nucleotide sequence ID" value="NZ_JBMYGM010000001.1"/>
</dbReference>
<organism evidence="1 2">
    <name type="scientific">Faecalibacterium prausnitzii</name>
    <dbReference type="NCBI Taxonomy" id="853"/>
    <lineage>
        <taxon>Bacteria</taxon>
        <taxon>Bacillati</taxon>
        <taxon>Bacillota</taxon>
        <taxon>Clostridia</taxon>
        <taxon>Eubacteriales</taxon>
        <taxon>Oscillospiraceae</taxon>
        <taxon>Faecalibacterium</taxon>
    </lineage>
</organism>
<evidence type="ECO:0000313" key="1">
    <source>
        <dbReference type="EMBL" id="RGB92732.1"/>
    </source>
</evidence>